<proteinExistence type="predicted"/>
<feature type="domain" description="Tail specific protease" evidence="2">
    <location>
        <begin position="253"/>
        <end position="443"/>
    </location>
</feature>
<dbReference type="InterPro" id="IPR005151">
    <property type="entry name" value="Tail-specific_protease"/>
</dbReference>
<dbReference type="Gene3D" id="3.90.226.10">
    <property type="entry name" value="2-enoyl-CoA Hydratase, Chain A, domain 1"/>
    <property type="match status" value="1"/>
</dbReference>
<sequence length="471" mass="52878">MNSNSHNNIKIEVIKNFKRCFLLLLMVFFMACQSDDDQPQPEATKNGFWLAADKGYIIEINDNKSVLYNINKAGCAVVEDDFVAEESFGISLDLINANELIGRSELIASDIKFTRLLNQNEFCLPDQLSKTDDPKVNFDHFWNIFNDYYVFFETRNVNWSQYESLRDQVTSENFYDVVIELIFLFKDGHVAIEDEANGIEINSGLPSLLERLNSSLSGDLIIDSEEDYDRLYTQRLETIGAAYLGNKFEADESENIAWGLINDNIAYINVFGMAGYSTNEKNELETLNTVLDRMMNDLEDSGISKLILDIRFNEGGYDMVSVNIASRFVDQEQVVFSKKARLGDSFTESTSISVTPKGDFQFTGDIIVLTSPLTASAAEIFTLCMKDLPYVTIVGDNTNGVFSDILTHTLPNGALIGLSNEVYSDANGKVFETIGVGPSEENRVPLFSNDDFIEEKDSGIDLAIEILNKTR</sequence>
<name>A0A554VP01_9FLAO</name>
<dbReference type="PANTHER" id="PTHR11261">
    <property type="entry name" value="INTERPHOTORECEPTOR RETINOID-BINDING PROTEIN"/>
    <property type="match status" value="1"/>
</dbReference>
<dbReference type="CDD" id="cd07563">
    <property type="entry name" value="Peptidase_S41_IRBP"/>
    <property type="match status" value="1"/>
</dbReference>
<keyword evidence="4" id="KW-1185">Reference proteome</keyword>
<dbReference type="GO" id="GO:0008236">
    <property type="term" value="F:serine-type peptidase activity"/>
    <property type="evidence" value="ECO:0007669"/>
    <property type="project" value="InterPro"/>
</dbReference>
<accession>A0A554VP01</accession>
<reference evidence="3 4" key="1">
    <citation type="submission" date="2019-07" db="EMBL/GenBank/DDBJ databases">
        <title>The draft genome sequence of Aquimarina algiphila M91.</title>
        <authorList>
            <person name="Meng X."/>
        </authorList>
    </citation>
    <scope>NUCLEOTIDE SEQUENCE [LARGE SCALE GENOMIC DNA]</scope>
    <source>
        <strain evidence="3 4">M91</strain>
    </source>
</reference>
<dbReference type="SMART" id="SM00245">
    <property type="entry name" value="TSPc"/>
    <property type="match status" value="1"/>
</dbReference>
<feature type="chain" id="PRO_5021904161" evidence="1">
    <location>
        <begin position="35"/>
        <end position="471"/>
    </location>
</feature>
<organism evidence="3 4">
    <name type="scientific">Aquimarina algiphila</name>
    <dbReference type="NCBI Taxonomy" id="2047982"/>
    <lineage>
        <taxon>Bacteria</taxon>
        <taxon>Pseudomonadati</taxon>
        <taxon>Bacteroidota</taxon>
        <taxon>Flavobacteriia</taxon>
        <taxon>Flavobacteriales</taxon>
        <taxon>Flavobacteriaceae</taxon>
        <taxon>Aquimarina</taxon>
    </lineage>
</organism>
<keyword evidence="1" id="KW-0732">Signal</keyword>
<comment type="caution">
    <text evidence="3">The sequence shown here is derived from an EMBL/GenBank/DDBJ whole genome shotgun (WGS) entry which is preliminary data.</text>
</comment>
<evidence type="ECO:0000259" key="2">
    <source>
        <dbReference type="SMART" id="SM00245"/>
    </source>
</evidence>
<dbReference type="EMBL" id="VLNR01000009">
    <property type="protein sequence ID" value="TSE10109.1"/>
    <property type="molecule type" value="Genomic_DNA"/>
</dbReference>
<dbReference type="Gene3D" id="3.30.750.44">
    <property type="match status" value="1"/>
</dbReference>
<dbReference type="RefSeq" id="WP_143915843.1">
    <property type="nucleotide sequence ID" value="NZ_CANMIK010000009.1"/>
</dbReference>
<dbReference type="Proteomes" id="UP000318833">
    <property type="component" value="Unassembled WGS sequence"/>
</dbReference>
<dbReference type="InterPro" id="IPR029045">
    <property type="entry name" value="ClpP/crotonase-like_dom_sf"/>
</dbReference>
<dbReference type="Pfam" id="PF03572">
    <property type="entry name" value="Peptidase_S41"/>
    <property type="match status" value="1"/>
</dbReference>
<dbReference type="GO" id="GO:0006508">
    <property type="term" value="P:proteolysis"/>
    <property type="evidence" value="ECO:0007669"/>
    <property type="project" value="InterPro"/>
</dbReference>
<evidence type="ECO:0000313" key="4">
    <source>
        <dbReference type="Proteomes" id="UP000318833"/>
    </source>
</evidence>
<dbReference type="SUPFAM" id="SSF52096">
    <property type="entry name" value="ClpP/crotonase"/>
    <property type="match status" value="1"/>
</dbReference>
<dbReference type="PANTHER" id="PTHR11261:SF3">
    <property type="entry name" value="RETINOL-BINDING PROTEIN 3"/>
    <property type="match status" value="1"/>
</dbReference>
<protein>
    <submittedName>
        <fullName evidence="3">S41 family peptidase</fullName>
    </submittedName>
</protein>
<dbReference type="OrthoDB" id="6397760at2"/>
<feature type="signal peptide" evidence="1">
    <location>
        <begin position="1"/>
        <end position="34"/>
    </location>
</feature>
<evidence type="ECO:0000256" key="1">
    <source>
        <dbReference type="SAM" id="SignalP"/>
    </source>
</evidence>
<evidence type="ECO:0000313" key="3">
    <source>
        <dbReference type="EMBL" id="TSE10109.1"/>
    </source>
</evidence>
<dbReference type="AlphaFoldDB" id="A0A554VP01"/>
<gene>
    <name evidence="3" type="ORF">FOF46_06165</name>
</gene>